<reference evidence="2" key="1">
    <citation type="submission" date="2016-07" db="EMBL/GenBank/DDBJ databases">
        <title>Microvirga ossetica sp. nov. a new species of rhizobia isolated from root nodules of the legume species Vicia alpestris Steven originated from North Ossetia region in the Caucasus.</title>
        <authorList>
            <person name="Safronova V.I."/>
            <person name="Kuznetsova I.G."/>
            <person name="Sazanova A.L."/>
            <person name="Belimov A."/>
            <person name="Andronov E."/>
            <person name="Osledkin Y.S."/>
            <person name="Onishchuk O.P."/>
            <person name="Kurchak O.N."/>
            <person name="Shaposhnikov A.I."/>
            <person name="Willems A."/>
            <person name="Tikhonovich I.A."/>
        </authorList>
    </citation>
    <scope>NUCLEOTIDE SEQUENCE [LARGE SCALE GENOMIC DNA]</scope>
    <source>
        <strain evidence="2">V5/3M</strain>
        <plasmid evidence="2">unnamed1</plasmid>
    </source>
</reference>
<evidence type="ECO:0000256" key="1">
    <source>
        <dbReference type="SAM" id="MobiDB-lite"/>
    </source>
</evidence>
<accession>A0A1B2ER30</accession>
<organism evidence="2">
    <name type="scientific">Microvirga ossetica</name>
    <dbReference type="NCBI Taxonomy" id="1882682"/>
    <lineage>
        <taxon>Bacteria</taxon>
        <taxon>Pseudomonadati</taxon>
        <taxon>Pseudomonadota</taxon>
        <taxon>Alphaproteobacteria</taxon>
        <taxon>Hyphomicrobiales</taxon>
        <taxon>Methylobacteriaceae</taxon>
        <taxon>Microvirga</taxon>
    </lineage>
</organism>
<sequence>MGWIGTKGQELVQIFADELVAGQALKGVALTKRRSGSRTYDVRPCPGKKKAPVTTGAWRSDP</sequence>
<keyword evidence="2" id="KW-0614">Plasmid</keyword>
<dbReference type="EMBL" id="CP016617">
    <property type="protein sequence ID" value="ANY82420.1"/>
    <property type="molecule type" value="Genomic_DNA"/>
</dbReference>
<geneLocation type="plasmid" evidence="2">
    <name>unnamed1</name>
</geneLocation>
<dbReference type="KEGG" id="moc:BB934_29415"/>
<gene>
    <name evidence="2" type="ORF">BB934_29415</name>
</gene>
<protein>
    <submittedName>
        <fullName evidence="2">Uncharacterized protein</fullName>
    </submittedName>
</protein>
<name>A0A1B2ER30_9HYPH</name>
<evidence type="ECO:0000313" key="2">
    <source>
        <dbReference type="EMBL" id="ANY82420.1"/>
    </source>
</evidence>
<dbReference type="AlphaFoldDB" id="A0A1B2ER30"/>
<proteinExistence type="predicted"/>
<feature type="region of interest" description="Disordered" evidence="1">
    <location>
        <begin position="34"/>
        <end position="62"/>
    </location>
</feature>